<organismHost>
    <name type="scientific">Lepidoptera</name>
    <name type="common">moths &amp; butterflies</name>
    <dbReference type="NCBI Taxonomy" id="7088"/>
</organismHost>
<evidence type="ECO:0000313" key="3">
    <source>
        <dbReference type="EMBL" id="AYU75281.1"/>
    </source>
</evidence>
<reference evidence="3" key="2">
    <citation type="submission" date="2018-02" db="EMBL/GenBank/DDBJ databases">
        <title>Genome analyses of the Tunisian isolate of Spodoptera littoralis#nucleopolyhedrovirus SpliNPV-Tun2 and biological activity identification.</title>
        <authorList>
            <person name="Ben Tiba S."/>
            <person name="Wennmann J.T."/>
            <person name="Laarif A."/>
            <person name="Larem A."/>
            <person name="Fattouch S."/>
            <person name="Jehle J.A."/>
        </authorList>
    </citation>
    <scope>NUCLEOTIDE SEQUENCE</scope>
    <source>
        <strain evidence="3">SpliNPV-Tun2</strain>
    </source>
</reference>
<reference evidence="2 4" key="1">
    <citation type="journal article" date="2013" name="Virus Res.">
        <title>Determination and analysis of the genome sequence of Spodoptera littoralis multiple nucleopolyhedrovirus.</title>
        <authorList>
            <person name="Breitenbach J.E."/>
            <person name="El-Sheikh el.-S.A."/>
            <person name="Harrison R.L."/>
            <person name="Rowley D.L."/>
            <person name="Sparks M.E."/>
            <person name="Gundersen-Rindal D.E."/>
            <person name="Popham H.J."/>
        </authorList>
    </citation>
    <scope>NUCLEOTIDE SEQUENCE [LARGE SCALE GENOMIC DNA]</scope>
    <source>
        <strain evidence="2">AN1956</strain>
    </source>
</reference>
<name>M1JSM3_NPVSL</name>
<dbReference type="OrthoDB" id="29158at10239"/>
<evidence type="ECO:0000256" key="1">
    <source>
        <dbReference type="SAM" id="Phobius"/>
    </source>
</evidence>
<dbReference type="InterPro" id="IPR009313">
    <property type="entry name" value="Baculo_11_kDa"/>
</dbReference>
<sequence length="112" mass="12971">MNTLNKDVTRQPSVLDYDQLGQIVSRNRVFLRDFVLVICGLIVFIVIIVFMLLVYNINETVRLEESARETTRQRYLANYDFTRRTVPATETSAERAARLLEAPSRPPPRINT</sequence>
<keyword evidence="1" id="KW-0812">Transmembrane</keyword>
<organism evidence="2 4">
    <name type="scientific">Spodoptera littoralis nuclear polyhedrosis virus</name>
    <name type="common">SlNPV</name>
    <dbReference type="NCBI Taxonomy" id="10456"/>
    <lineage>
        <taxon>Viruses</taxon>
        <taxon>Viruses incertae sedis</taxon>
        <taxon>Naldaviricetes</taxon>
        <taxon>Lefavirales</taxon>
        <taxon>Baculoviridae</taxon>
        <taxon>Alphabaculovirus</taxon>
        <taxon>Alphabaculovirus splittoralis</taxon>
    </lineage>
</organism>
<feature type="transmembrane region" description="Helical" evidence="1">
    <location>
        <begin position="34"/>
        <end position="55"/>
    </location>
</feature>
<gene>
    <name evidence="3" type="primary">ORF92</name>
    <name evidence="2" type="ORF">SlsnVgp092</name>
</gene>
<evidence type="ECO:0000313" key="4">
    <source>
        <dbReference type="Proteomes" id="UP000232896"/>
    </source>
</evidence>
<keyword evidence="1" id="KW-1133">Transmembrane helix</keyword>
<dbReference type="Pfam" id="PF06143">
    <property type="entry name" value="Baculo_11_kDa"/>
    <property type="match status" value="1"/>
</dbReference>
<accession>M1JSM3</accession>
<evidence type="ECO:0000313" key="2">
    <source>
        <dbReference type="EMBL" id="AGE89947.1"/>
    </source>
</evidence>
<dbReference type="EMBL" id="JX454574">
    <property type="protein sequence ID" value="AGE89947.1"/>
    <property type="molecule type" value="Genomic_DNA"/>
</dbReference>
<dbReference type="EMBL" id="MG958660">
    <property type="protein sequence ID" value="AYU75281.1"/>
    <property type="molecule type" value="Genomic_DNA"/>
</dbReference>
<keyword evidence="1" id="KW-0472">Membrane</keyword>
<protein>
    <submittedName>
        <fullName evidence="2">Uncharacterized protein</fullName>
    </submittedName>
</protein>
<proteinExistence type="predicted"/>
<dbReference type="Proteomes" id="UP000232896">
    <property type="component" value="Segment"/>
</dbReference>
<keyword evidence="4" id="KW-1185">Reference proteome</keyword>